<dbReference type="Proteomes" id="UP000320461">
    <property type="component" value="Unassembled WGS sequence"/>
</dbReference>
<evidence type="ECO:0000313" key="3">
    <source>
        <dbReference type="Proteomes" id="UP000320461"/>
    </source>
</evidence>
<dbReference type="OrthoDB" id="5073838at2"/>
<gene>
    <name evidence="2" type="ORF">CGE01nite_29140</name>
</gene>
<name>A0A4Y3KP36_9CELL</name>
<comment type="caution">
    <text evidence="2">The sequence shown here is derived from an EMBL/GenBank/DDBJ whole genome shotgun (WGS) entry which is preliminary data.</text>
</comment>
<sequence>MSDTPPRDHRRGPRHPRWRVVVPAVLGGGVLVGFGSAATSAAWTDDAYGVAEASAALVDLRGSSDGAAWSPADTAGAAVRLAAVTDLTPDKPVQRTVHLWNASSVPLALTWASTNPTTLLDGCVAVTYSPLPAAELAGSPSSATAAAVTTATVTFSVPAGANAAACSGRSLGAVDVVVQGGTS</sequence>
<keyword evidence="3" id="KW-1185">Reference proteome</keyword>
<feature type="transmembrane region" description="Helical" evidence="1">
    <location>
        <begin position="20"/>
        <end position="43"/>
    </location>
</feature>
<keyword evidence="1" id="KW-0472">Membrane</keyword>
<organism evidence="2 3">
    <name type="scientific">Cellulomonas gelida</name>
    <dbReference type="NCBI Taxonomy" id="1712"/>
    <lineage>
        <taxon>Bacteria</taxon>
        <taxon>Bacillati</taxon>
        <taxon>Actinomycetota</taxon>
        <taxon>Actinomycetes</taxon>
        <taxon>Micrococcales</taxon>
        <taxon>Cellulomonadaceae</taxon>
        <taxon>Cellulomonas</taxon>
    </lineage>
</organism>
<reference evidence="2 3" key="1">
    <citation type="submission" date="2019-06" db="EMBL/GenBank/DDBJ databases">
        <title>Whole genome shotgun sequence of Cellulomonas gelida NBRC 3748.</title>
        <authorList>
            <person name="Hosoyama A."/>
            <person name="Uohara A."/>
            <person name="Ohji S."/>
            <person name="Ichikawa N."/>
        </authorList>
    </citation>
    <scope>NUCLEOTIDE SEQUENCE [LARGE SCALE GENOMIC DNA]</scope>
    <source>
        <strain evidence="2 3">NBRC 3748</strain>
    </source>
</reference>
<evidence type="ECO:0000256" key="1">
    <source>
        <dbReference type="SAM" id="Phobius"/>
    </source>
</evidence>
<protein>
    <submittedName>
        <fullName evidence="2">Uncharacterized protein</fullName>
    </submittedName>
</protein>
<dbReference type="EMBL" id="BJLQ01000042">
    <property type="protein sequence ID" value="GEA85663.1"/>
    <property type="molecule type" value="Genomic_DNA"/>
</dbReference>
<keyword evidence="1" id="KW-1133">Transmembrane helix</keyword>
<evidence type="ECO:0000313" key="2">
    <source>
        <dbReference type="EMBL" id="GEA85663.1"/>
    </source>
</evidence>
<accession>A0A4Y3KP36</accession>
<dbReference type="AlphaFoldDB" id="A0A4Y3KP36"/>
<dbReference type="RefSeq" id="WP_141371515.1">
    <property type="nucleotide sequence ID" value="NZ_BJLQ01000042.1"/>
</dbReference>
<proteinExistence type="predicted"/>
<keyword evidence="1" id="KW-0812">Transmembrane</keyword>